<keyword evidence="1" id="KW-1133">Transmembrane helix</keyword>
<evidence type="ECO:0000313" key="2">
    <source>
        <dbReference type="EMBL" id="MDH8678445.1"/>
    </source>
</evidence>
<keyword evidence="3" id="KW-1185">Reference proteome</keyword>
<comment type="caution">
    <text evidence="2">The sequence shown here is derived from an EMBL/GenBank/DDBJ whole genome shotgun (WGS) entry which is preliminary data.</text>
</comment>
<accession>A0ABT6NDH7</accession>
<evidence type="ECO:0000256" key="1">
    <source>
        <dbReference type="SAM" id="Phobius"/>
    </source>
</evidence>
<sequence>MKKKSLLFLLLVLLMTILLSGCVPGDGSYSSDDPANFLSGIWHGWIAPFSLILGIFKHNIRIYETLNSGWWYDFGFYIAIIGGGFGGLSLSRKRSKRKKEK</sequence>
<dbReference type="Proteomes" id="UP001158045">
    <property type="component" value="Unassembled WGS sequence"/>
</dbReference>
<keyword evidence="1" id="KW-0812">Transmembrane</keyword>
<reference evidence="2 3" key="1">
    <citation type="submission" date="2023-04" db="EMBL/GenBank/DDBJ databases">
        <title>Fusibacter bizertensis strain WBS, isolated from littoral bottom sediments of the Arctic seas - biochemical and genomic analysis.</title>
        <authorList>
            <person name="Brioukhanov A.L."/>
        </authorList>
    </citation>
    <scope>NUCLEOTIDE SEQUENCE [LARGE SCALE GENOMIC DNA]</scope>
    <source>
        <strain evidence="2 3">WBS</strain>
    </source>
</reference>
<dbReference type="EMBL" id="JARYZI010000005">
    <property type="protein sequence ID" value="MDH8678445.1"/>
    <property type="molecule type" value="Genomic_DNA"/>
</dbReference>
<dbReference type="RefSeq" id="WP_281094286.1">
    <property type="nucleotide sequence ID" value="NZ_JARYZI010000005.1"/>
</dbReference>
<name>A0ABT6NDH7_9FIRM</name>
<dbReference type="PROSITE" id="PS51257">
    <property type="entry name" value="PROKAR_LIPOPROTEIN"/>
    <property type="match status" value="1"/>
</dbReference>
<feature type="transmembrane region" description="Helical" evidence="1">
    <location>
        <begin position="74"/>
        <end position="91"/>
    </location>
</feature>
<protein>
    <submittedName>
        <fullName evidence="2">Uncharacterized protein</fullName>
    </submittedName>
</protein>
<gene>
    <name evidence="2" type="ORF">QE109_09825</name>
</gene>
<keyword evidence="1" id="KW-0472">Membrane</keyword>
<organism evidence="2 3">
    <name type="scientific">Fusibacter bizertensis</name>
    <dbReference type="NCBI Taxonomy" id="1488331"/>
    <lineage>
        <taxon>Bacteria</taxon>
        <taxon>Bacillati</taxon>
        <taxon>Bacillota</taxon>
        <taxon>Clostridia</taxon>
        <taxon>Eubacteriales</taxon>
        <taxon>Eubacteriales Family XII. Incertae Sedis</taxon>
        <taxon>Fusibacter</taxon>
    </lineage>
</organism>
<proteinExistence type="predicted"/>
<evidence type="ECO:0000313" key="3">
    <source>
        <dbReference type="Proteomes" id="UP001158045"/>
    </source>
</evidence>